<evidence type="ECO:0000313" key="2">
    <source>
        <dbReference type="EMBL" id="MBD2777988.1"/>
    </source>
</evidence>
<keyword evidence="1" id="KW-0732">Signal</keyword>
<dbReference type="Proteomes" id="UP000629098">
    <property type="component" value="Unassembled WGS sequence"/>
</dbReference>
<reference evidence="2" key="1">
    <citation type="submission" date="2020-09" db="EMBL/GenBank/DDBJ databases">
        <title>Iningainema tapete sp. nov. (Scytonemataceae, Cyanobacteria) from greenhouses in central Florida (USA) produces two types of nodularin with biosynthetic potential for microcystin-LR and anabaenopeptins.</title>
        <authorList>
            <person name="Berthold D.E."/>
            <person name="Lefler F.W."/>
            <person name="Huang I.-S."/>
            <person name="Abdulla H."/>
            <person name="Zimba P.V."/>
            <person name="Laughinghouse H.D. IV."/>
        </authorList>
    </citation>
    <scope>NUCLEOTIDE SEQUENCE</scope>
    <source>
        <strain evidence="2">BLCCT55</strain>
    </source>
</reference>
<dbReference type="RefSeq" id="WP_190837102.1">
    <property type="nucleotide sequence ID" value="NZ_CAWPPI010000118.1"/>
</dbReference>
<comment type="caution">
    <text evidence="2">The sequence shown here is derived from an EMBL/GenBank/DDBJ whole genome shotgun (WGS) entry which is preliminary data.</text>
</comment>
<feature type="chain" id="PRO_5035220975" description="Secreted protein" evidence="1">
    <location>
        <begin position="29"/>
        <end position="96"/>
    </location>
</feature>
<evidence type="ECO:0008006" key="4">
    <source>
        <dbReference type="Google" id="ProtNLM"/>
    </source>
</evidence>
<evidence type="ECO:0000256" key="1">
    <source>
        <dbReference type="SAM" id="SignalP"/>
    </source>
</evidence>
<accession>A0A8J6Y222</accession>
<protein>
    <recommendedName>
        <fullName evidence="4">Secreted protein</fullName>
    </recommendedName>
</protein>
<dbReference type="EMBL" id="JACXAE010000118">
    <property type="protein sequence ID" value="MBD2777988.1"/>
    <property type="molecule type" value="Genomic_DNA"/>
</dbReference>
<gene>
    <name evidence="2" type="ORF">ICL16_39590</name>
</gene>
<dbReference type="AlphaFoldDB" id="A0A8J6Y222"/>
<proteinExistence type="predicted"/>
<keyword evidence="3" id="KW-1185">Reference proteome</keyword>
<sequence>MIIHKTLVTLTAAIAISVSLMPTLPAHAARGENTCNTLVRNSRYRIISRSSGQPIYLDGRVVRYRYNYVVENRRGRRDRIGCVWNVRRETARLVNY</sequence>
<evidence type="ECO:0000313" key="3">
    <source>
        <dbReference type="Proteomes" id="UP000629098"/>
    </source>
</evidence>
<organism evidence="2 3">
    <name type="scientific">Iningainema tapete BLCC-T55</name>
    <dbReference type="NCBI Taxonomy" id="2748662"/>
    <lineage>
        <taxon>Bacteria</taxon>
        <taxon>Bacillati</taxon>
        <taxon>Cyanobacteriota</taxon>
        <taxon>Cyanophyceae</taxon>
        <taxon>Nostocales</taxon>
        <taxon>Scytonemataceae</taxon>
        <taxon>Iningainema tapete</taxon>
    </lineage>
</organism>
<feature type="signal peptide" evidence="1">
    <location>
        <begin position="1"/>
        <end position="28"/>
    </location>
</feature>
<name>A0A8J6Y222_9CYAN</name>